<reference evidence="1" key="1">
    <citation type="submission" date="2020-03" db="EMBL/GenBank/DDBJ databases">
        <authorList>
            <person name="Weist P."/>
        </authorList>
    </citation>
    <scope>NUCLEOTIDE SEQUENCE</scope>
</reference>
<organism evidence="1 2">
    <name type="scientific">Pleuronectes platessa</name>
    <name type="common">European plaice</name>
    <dbReference type="NCBI Taxonomy" id="8262"/>
    <lineage>
        <taxon>Eukaryota</taxon>
        <taxon>Metazoa</taxon>
        <taxon>Chordata</taxon>
        <taxon>Craniata</taxon>
        <taxon>Vertebrata</taxon>
        <taxon>Euteleostomi</taxon>
        <taxon>Actinopterygii</taxon>
        <taxon>Neopterygii</taxon>
        <taxon>Teleostei</taxon>
        <taxon>Neoteleostei</taxon>
        <taxon>Acanthomorphata</taxon>
        <taxon>Carangaria</taxon>
        <taxon>Pleuronectiformes</taxon>
        <taxon>Pleuronectoidei</taxon>
        <taxon>Pleuronectidae</taxon>
        <taxon>Pleuronectes</taxon>
    </lineage>
</organism>
<name>A0A9N7VC19_PLEPL</name>
<keyword evidence="2" id="KW-1185">Reference proteome</keyword>
<evidence type="ECO:0000313" key="1">
    <source>
        <dbReference type="EMBL" id="CAB1446836.1"/>
    </source>
</evidence>
<dbReference type="EMBL" id="CADEAL010003927">
    <property type="protein sequence ID" value="CAB1446836.1"/>
    <property type="molecule type" value="Genomic_DNA"/>
</dbReference>
<sequence length="130" mass="14909">MIQHANQQPDCHWGMNPPFTLQNLGWSPVRGGAHPHRGTVGVRVPERERERTERMILDMFVQFPLPPRLCLIFSTTDVKMTCEPLKPDRLNLKLVAVFPAWKPSVWHQPAAQPIVALMCFIQAYVFGDPR</sequence>
<comment type="caution">
    <text evidence="1">The sequence shown here is derived from an EMBL/GenBank/DDBJ whole genome shotgun (WGS) entry which is preliminary data.</text>
</comment>
<accession>A0A9N7VC19</accession>
<gene>
    <name evidence="1" type="ORF">PLEPLA_LOCUS34556</name>
</gene>
<proteinExistence type="predicted"/>
<protein>
    <submittedName>
        <fullName evidence="1">Uncharacterized protein</fullName>
    </submittedName>
</protein>
<dbReference type="Proteomes" id="UP001153269">
    <property type="component" value="Unassembled WGS sequence"/>
</dbReference>
<dbReference type="AlphaFoldDB" id="A0A9N7VC19"/>
<evidence type="ECO:0000313" key="2">
    <source>
        <dbReference type="Proteomes" id="UP001153269"/>
    </source>
</evidence>